<dbReference type="GeneID" id="105439598"/>
<dbReference type="GO" id="GO:0007165">
    <property type="term" value="P:signal transduction"/>
    <property type="evidence" value="ECO:0007669"/>
    <property type="project" value="InterPro"/>
</dbReference>
<dbReference type="Gene3D" id="3.40.50.10140">
    <property type="entry name" value="Toll/interleukin-1 receptor homology (TIR) domain"/>
    <property type="match status" value="1"/>
</dbReference>
<dbReference type="RefSeq" id="XP_030852600.1">
    <property type="nucleotide sequence ID" value="XM_030996740.1"/>
</dbReference>
<dbReference type="AlphaFoldDB" id="A0A7M7PMS0"/>
<accession>A0A7M7PMS0</accession>
<feature type="domain" description="TIR" evidence="1">
    <location>
        <begin position="56"/>
        <end position="158"/>
    </location>
</feature>
<reference evidence="2" key="2">
    <citation type="submission" date="2021-01" db="UniProtKB">
        <authorList>
            <consortium name="EnsemblMetazoa"/>
        </authorList>
    </citation>
    <scope>IDENTIFICATION</scope>
</reference>
<reference evidence="3" key="1">
    <citation type="submission" date="2015-02" db="EMBL/GenBank/DDBJ databases">
        <title>Genome sequencing for Strongylocentrotus purpuratus.</title>
        <authorList>
            <person name="Murali S."/>
            <person name="Liu Y."/>
            <person name="Vee V."/>
            <person name="English A."/>
            <person name="Wang M."/>
            <person name="Skinner E."/>
            <person name="Han Y."/>
            <person name="Muzny D.M."/>
            <person name="Worley K.C."/>
            <person name="Gibbs R.A."/>
        </authorList>
    </citation>
    <scope>NUCLEOTIDE SEQUENCE</scope>
</reference>
<dbReference type="EnsemblMetazoa" id="XM_030996740">
    <property type="protein sequence ID" value="XP_030852600"/>
    <property type="gene ID" value="LOC105439598"/>
</dbReference>
<evidence type="ECO:0000259" key="1">
    <source>
        <dbReference type="Pfam" id="PF13676"/>
    </source>
</evidence>
<dbReference type="InterPro" id="IPR035897">
    <property type="entry name" value="Toll_tir_struct_dom_sf"/>
</dbReference>
<evidence type="ECO:0000313" key="2">
    <source>
        <dbReference type="EnsemblMetazoa" id="XP_030852600"/>
    </source>
</evidence>
<dbReference type="Pfam" id="PF13676">
    <property type="entry name" value="TIR_2"/>
    <property type="match status" value="1"/>
</dbReference>
<name>A0A7M7PMS0_STRPU</name>
<sequence>MASFHHASIQKEFGTADKLLNSDVPFPPVLSRVLNHSKSDTKIKESEAGSITNDDVVISYHSDDQKFVDFICKLLESNASDLVVKAVAGDKQDNLTSLDQASCIVPILSPSYIESPECVEEFHVAIWRQRVSDPDAPLMLPVQVHSLPQKPTYFHLVDSVVNTTDDVWAQLIGQHKVTLPDDVEHLRVGDGSSQVSRSDSLALVIAVYRILQRFAKVMNVSGDTPPGPALFNVMKLKEQIKQLTEPDYTDASQLILLEVNPADIPSTWREAKPDLGEEESALDWDGQSAGKLRNPMFKKSSLCEII</sequence>
<dbReference type="SUPFAM" id="SSF52200">
    <property type="entry name" value="Toll/Interleukin receptor TIR domain"/>
    <property type="match status" value="1"/>
</dbReference>
<evidence type="ECO:0000313" key="3">
    <source>
        <dbReference type="Proteomes" id="UP000007110"/>
    </source>
</evidence>
<protein>
    <recommendedName>
        <fullName evidence="1">TIR domain-containing protein</fullName>
    </recommendedName>
</protein>
<dbReference type="InParanoid" id="A0A7M7PMS0"/>
<dbReference type="OrthoDB" id="10554462at2759"/>
<dbReference type="InterPro" id="IPR000157">
    <property type="entry name" value="TIR_dom"/>
</dbReference>
<proteinExistence type="predicted"/>
<keyword evidence="3" id="KW-1185">Reference proteome</keyword>
<dbReference type="Proteomes" id="UP000007110">
    <property type="component" value="Unassembled WGS sequence"/>
</dbReference>
<dbReference type="KEGG" id="spu:105439598"/>
<organism evidence="2 3">
    <name type="scientific">Strongylocentrotus purpuratus</name>
    <name type="common">Purple sea urchin</name>
    <dbReference type="NCBI Taxonomy" id="7668"/>
    <lineage>
        <taxon>Eukaryota</taxon>
        <taxon>Metazoa</taxon>
        <taxon>Echinodermata</taxon>
        <taxon>Eleutherozoa</taxon>
        <taxon>Echinozoa</taxon>
        <taxon>Echinoidea</taxon>
        <taxon>Euechinoidea</taxon>
        <taxon>Echinacea</taxon>
        <taxon>Camarodonta</taxon>
        <taxon>Echinidea</taxon>
        <taxon>Strongylocentrotidae</taxon>
        <taxon>Strongylocentrotus</taxon>
    </lineage>
</organism>